<keyword evidence="2" id="KW-1185">Reference proteome</keyword>
<comment type="caution">
    <text evidence="1">The sequence shown here is derived from an EMBL/GenBank/DDBJ whole genome shotgun (WGS) entry which is preliminary data.</text>
</comment>
<dbReference type="Proteomes" id="UP001497472">
    <property type="component" value="Unassembled WGS sequence"/>
</dbReference>
<evidence type="ECO:0000313" key="2">
    <source>
        <dbReference type="Proteomes" id="UP001497472"/>
    </source>
</evidence>
<dbReference type="AlphaFoldDB" id="A0AAV1JVF8"/>
<proteinExistence type="predicted"/>
<reference evidence="1 2" key="1">
    <citation type="submission" date="2023-11" db="EMBL/GenBank/DDBJ databases">
        <authorList>
            <person name="Okamura Y."/>
        </authorList>
    </citation>
    <scope>NUCLEOTIDE SEQUENCE [LARGE SCALE GENOMIC DNA]</scope>
</reference>
<name>A0AAV1JVF8_9NEOP</name>
<gene>
    <name evidence="1" type="ORF">LNINA_LOCUS12506</name>
</gene>
<evidence type="ECO:0000313" key="1">
    <source>
        <dbReference type="EMBL" id="CAK1553509.1"/>
    </source>
</evidence>
<dbReference type="EMBL" id="CAVLEF010000225">
    <property type="protein sequence ID" value="CAK1553509.1"/>
    <property type="molecule type" value="Genomic_DNA"/>
</dbReference>
<sequence length="206" mass="23084">MTGTFHQVDYAYHKKSFLNSARYCGTVEPRRLSCGRAGAQVRQVGPPHRPSRASLTCRPSVHRCTPNWRLVFCARRTSPRVFSLPTTNLLRTFLEFPPLSVRVRRRVAVESSVVGRGCGRERRGAGLEEAVGTLFPQPLGCVSYATPCSCCPPLFLQHPLPLPLPIPLPIAFPIQSLDPVAKHQRLLLSNMVSENFPRNFRRDEVV</sequence>
<organism evidence="1 2">
    <name type="scientific">Leptosia nina</name>
    <dbReference type="NCBI Taxonomy" id="320188"/>
    <lineage>
        <taxon>Eukaryota</taxon>
        <taxon>Metazoa</taxon>
        <taxon>Ecdysozoa</taxon>
        <taxon>Arthropoda</taxon>
        <taxon>Hexapoda</taxon>
        <taxon>Insecta</taxon>
        <taxon>Pterygota</taxon>
        <taxon>Neoptera</taxon>
        <taxon>Endopterygota</taxon>
        <taxon>Lepidoptera</taxon>
        <taxon>Glossata</taxon>
        <taxon>Ditrysia</taxon>
        <taxon>Papilionoidea</taxon>
        <taxon>Pieridae</taxon>
        <taxon>Pierinae</taxon>
        <taxon>Leptosia</taxon>
    </lineage>
</organism>
<protein>
    <submittedName>
        <fullName evidence="1">Uncharacterized protein</fullName>
    </submittedName>
</protein>
<accession>A0AAV1JVF8</accession>